<evidence type="ECO:0000256" key="3">
    <source>
        <dbReference type="ARBA" id="ARBA00022679"/>
    </source>
</evidence>
<feature type="binding site" evidence="7">
    <location>
        <begin position="378"/>
        <end position="384"/>
    </location>
    <ligand>
        <name>S-adenosyl-L-methionine</name>
        <dbReference type="ChEBI" id="CHEBI:59789"/>
    </ligand>
</feature>
<dbReference type="SUPFAM" id="SSF48013">
    <property type="entry name" value="NusB-like"/>
    <property type="match status" value="1"/>
</dbReference>
<feature type="active site" description="Nucleophile" evidence="7">
    <location>
        <position position="503"/>
    </location>
</feature>
<evidence type="ECO:0000313" key="10">
    <source>
        <dbReference type="EMBL" id="ROP26798.1"/>
    </source>
</evidence>
<dbReference type="Gene3D" id="1.10.940.10">
    <property type="entry name" value="NusB-like"/>
    <property type="match status" value="1"/>
</dbReference>
<dbReference type="InParanoid" id="A0A3N1G9E8"/>
<dbReference type="InterPro" id="IPR049560">
    <property type="entry name" value="MeTrfase_RsmB-F_NOP2_cat"/>
</dbReference>
<keyword evidence="4 7" id="KW-0949">S-adenosyl-L-methionine</keyword>
<dbReference type="InterPro" id="IPR029063">
    <property type="entry name" value="SAM-dependent_MTases_sf"/>
</dbReference>
<dbReference type="GO" id="GO:0006355">
    <property type="term" value="P:regulation of DNA-templated transcription"/>
    <property type="evidence" value="ECO:0007669"/>
    <property type="project" value="InterPro"/>
</dbReference>
<feature type="binding site" evidence="7">
    <location>
        <position position="450"/>
    </location>
    <ligand>
        <name>S-adenosyl-L-methionine</name>
        <dbReference type="ChEBI" id="CHEBI:59789"/>
    </ligand>
</feature>
<dbReference type="AlphaFoldDB" id="A0A3N1G9E8"/>
<sequence length="571" mass="57797">MSEQGGRDGGRSGSGTGGRGQGGQGGQGGRGRGTGGGPGGRGGRGPGGPGGSGARGAGGPAGRGSGGRPPGGRPGGPGAEQRPEDGRSGPARQRWTTQRPSQRSRGAGPARDVAFDVLTAVREEDAYANLVLPGLLRREGLDARDAALATELAYGTLRGRGLYDAVLAACLDRPLERVDPPVLDALRLGAHQLLATRVPPHAAVSQTVGLVRSRIGAGPAGFANAVLRRVAEKDAAAWAGQVAPAREDDAVGHLAVVTSHPAWVVRALREALVAHGRDVAEVGDLLRADNVAPEVALAARPGLASPDEVASEAAGAVLRTEPGRWAPTAVRLLEGDPGALPAVRAGRARVQDEGSQLVALALAAAPLEGRDERWLDLCAGPGGKAALLAAAGATRGAGLVAVETAAHRARLVEQALGAVPPGAPPAEVRTADGRTVGDDEPGAFDRVLVDAPCTGLGALRRRPEARWRRTPADLGGLAPLQRDLLASALAAVRVGGVVAYVTCSPHAAETRAVVEDAVRRSRGTVELLDAPQVLAGVAGRDVGAGEGPTAQLWPHVHGTDAMFLALLRRTA</sequence>
<evidence type="ECO:0000256" key="7">
    <source>
        <dbReference type="PROSITE-ProRule" id="PRU01023"/>
    </source>
</evidence>
<dbReference type="PROSITE" id="PS51686">
    <property type="entry name" value="SAM_MT_RSMB_NOP"/>
    <property type="match status" value="1"/>
</dbReference>
<evidence type="ECO:0000313" key="11">
    <source>
        <dbReference type="Proteomes" id="UP000276232"/>
    </source>
</evidence>
<feature type="region of interest" description="Disordered" evidence="8">
    <location>
        <begin position="420"/>
        <end position="441"/>
    </location>
</feature>
<dbReference type="Gene3D" id="3.40.50.150">
    <property type="entry name" value="Vaccinia Virus protein VP39"/>
    <property type="match status" value="1"/>
</dbReference>
<dbReference type="SUPFAM" id="SSF53335">
    <property type="entry name" value="S-adenosyl-L-methionine-dependent methyltransferases"/>
    <property type="match status" value="1"/>
</dbReference>
<organism evidence="10 11">
    <name type="scientific">Pseudokineococcus lusitanus</name>
    <dbReference type="NCBI Taxonomy" id="763993"/>
    <lineage>
        <taxon>Bacteria</taxon>
        <taxon>Bacillati</taxon>
        <taxon>Actinomycetota</taxon>
        <taxon>Actinomycetes</taxon>
        <taxon>Kineosporiales</taxon>
        <taxon>Kineosporiaceae</taxon>
        <taxon>Pseudokineococcus</taxon>
    </lineage>
</organism>
<dbReference type="EMBL" id="RJKN01000009">
    <property type="protein sequence ID" value="ROP26798.1"/>
    <property type="molecule type" value="Genomic_DNA"/>
</dbReference>
<feature type="compositionally biased region" description="Polar residues" evidence="8">
    <location>
        <begin position="94"/>
        <end position="104"/>
    </location>
</feature>
<dbReference type="InterPro" id="IPR001678">
    <property type="entry name" value="MeTrfase_RsmB-F_NOP2_dom"/>
</dbReference>
<dbReference type="GO" id="GO:0001510">
    <property type="term" value="P:RNA methylation"/>
    <property type="evidence" value="ECO:0007669"/>
    <property type="project" value="InterPro"/>
</dbReference>
<reference evidence="10 11" key="1">
    <citation type="journal article" date="2015" name="Stand. Genomic Sci.">
        <title>Genomic Encyclopedia of Bacterial and Archaeal Type Strains, Phase III: the genomes of soil and plant-associated and newly described type strains.</title>
        <authorList>
            <person name="Whitman W.B."/>
            <person name="Woyke T."/>
            <person name="Klenk H.P."/>
            <person name="Zhou Y."/>
            <person name="Lilburn T.G."/>
            <person name="Beck B.J."/>
            <person name="De Vos P."/>
            <person name="Vandamme P."/>
            <person name="Eisen J.A."/>
            <person name="Garrity G."/>
            <person name="Hugenholtz P."/>
            <person name="Kyrpides N.C."/>
        </authorList>
    </citation>
    <scope>NUCLEOTIDE SEQUENCE [LARGE SCALE GENOMIC DNA]</scope>
    <source>
        <strain evidence="10 11">CECT 7306</strain>
    </source>
</reference>
<dbReference type="PROSITE" id="PS01153">
    <property type="entry name" value="NOL1_NOP2_SUN"/>
    <property type="match status" value="1"/>
</dbReference>
<dbReference type="InterPro" id="IPR023267">
    <property type="entry name" value="RCMT"/>
</dbReference>
<comment type="function">
    <text evidence="6">May act as RNA methyltransferase.</text>
</comment>
<dbReference type="Proteomes" id="UP000276232">
    <property type="component" value="Unassembled WGS sequence"/>
</dbReference>
<feature type="binding site" evidence="7">
    <location>
        <position position="403"/>
    </location>
    <ligand>
        <name>S-adenosyl-L-methionine</name>
        <dbReference type="ChEBI" id="CHEBI:59789"/>
    </ligand>
</feature>
<keyword evidence="3 7" id="KW-0808">Transferase</keyword>
<protein>
    <submittedName>
        <fullName evidence="10">16S rRNA (Cytosine967-C5)-methyltransferase</fullName>
    </submittedName>
</protein>
<dbReference type="PANTHER" id="PTHR22807:SF53">
    <property type="entry name" value="RIBOSOMAL RNA SMALL SUBUNIT METHYLTRANSFERASE B-RELATED"/>
    <property type="match status" value="1"/>
</dbReference>
<dbReference type="FunFam" id="3.40.50.150:FF:000257">
    <property type="entry name" value="16S rRNA methyltransferase"/>
    <property type="match status" value="1"/>
</dbReference>
<gene>
    <name evidence="10" type="ORF">EDC03_3034</name>
</gene>
<name>A0A3N1G9E8_9ACTN</name>
<dbReference type="RefSeq" id="WP_123381112.1">
    <property type="nucleotide sequence ID" value="NZ_RJKN01000009.1"/>
</dbReference>
<comment type="similarity">
    <text evidence="1 7">Belongs to the class I-like SAM-binding methyltransferase superfamily. RsmB/NOP family.</text>
</comment>
<feature type="region of interest" description="Disordered" evidence="8">
    <location>
        <begin position="1"/>
        <end position="110"/>
    </location>
</feature>
<accession>A0A3N1G9E8</accession>
<dbReference type="FunCoup" id="A0A3N1G9E8">
    <property type="interactions" value="152"/>
</dbReference>
<dbReference type="Pfam" id="PF01189">
    <property type="entry name" value="Methyltr_RsmB-F"/>
    <property type="match status" value="1"/>
</dbReference>
<feature type="compositionally biased region" description="Basic and acidic residues" evidence="8">
    <location>
        <begin position="1"/>
        <end position="10"/>
    </location>
</feature>
<dbReference type="InterPro" id="IPR035926">
    <property type="entry name" value="NusB-like_sf"/>
</dbReference>
<evidence type="ECO:0000256" key="6">
    <source>
        <dbReference type="ARBA" id="ARBA00059465"/>
    </source>
</evidence>
<keyword evidence="11" id="KW-1185">Reference proteome</keyword>
<evidence type="ECO:0000256" key="8">
    <source>
        <dbReference type="SAM" id="MobiDB-lite"/>
    </source>
</evidence>
<dbReference type="GO" id="GO:0003723">
    <property type="term" value="F:RNA binding"/>
    <property type="evidence" value="ECO:0007669"/>
    <property type="project" value="UniProtKB-UniRule"/>
</dbReference>
<keyword evidence="2 7" id="KW-0489">Methyltransferase</keyword>
<evidence type="ECO:0000256" key="1">
    <source>
        <dbReference type="ARBA" id="ARBA00007494"/>
    </source>
</evidence>
<dbReference type="OrthoDB" id="9810297at2"/>
<comment type="caution">
    <text evidence="10">The sequence shown here is derived from an EMBL/GenBank/DDBJ whole genome shotgun (WGS) entry which is preliminary data.</text>
</comment>
<dbReference type="GO" id="GO:0008173">
    <property type="term" value="F:RNA methyltransferase activity"/>
    <property type="evidence" value="ECO:0007669"/>
    <property type="project" value="InterPro"/>
</dbReference>
<feature type="binding site" evidence="7">
    <location>
        <position position="432"/>
    </location>
    <ligand>
        <name>S-adenosyl-L-methionine</name>
        <dbReference type="ChEBI" id="CHEBI:59789"/>
    </ligand>
</feature>
<feature type="domain" description="SAM-dependent MTase RsmB/NOP-type" evidence="9">
    <location>
        <begin position="285"/>
        <end position="570"/>
    </location>
</feature>
<evidence type="ECO:0000256" key="5">
    <source>
        <dbReference type="ARBA" id="ARBA00022884"/>
    </source>
</evidence>
<evidence type="ECO:0000256" key="4">
    <source>
        <dbReference type="ARBA" id="ARBA00022691"/>
    </source>
</evidence>
<dbReference type="PANTHER" id="PTHR22807">
    <property type="entry name" value="NOP2 YEAST -RELATED NOL1/NOP2/FMU SUN DOMAIN-CONTAINING"/>
    <property type="match status" value="1"/>
</dbReference>
<dbReference type="InterPro" id="IPR018314">
    <property type="entry name" value="RsmB/NOL1/NOP2-like_CS"/>
</dbReference>
<dbReference type="Pfam" id="PF01029">
    <property type="entry name" value="NusB"/>
    <property type="match status" value="1"/>
</dbReference>
<proteinExistence type="inferred from homology"/>
<evidence type="ECO:0000256" key="2">
    <source>
        <dbReference type="ARBA" id="ARBA00022603"/>
    </source>
</evidence>
<feature type="compositionally biased region" description="Gly residues" evidence="8">
    <location>
        <begin position="11"/>
        <end position="78"/>
    </location>
</feature>
<evidence type="ECO:0000259" key="9">
    <source>
        <dbReference type="PROSITE" id="PS51686"/>
    </source>
</evidence>
<dbReference type="InterPro" id="IPR006027">
    <property type="entry name" value="NusB_RsmB_TIM44"/>
</dbReference>
<dbReference type="PRINTS" id="PR02008">
    <property type="entry name" value="RCMTFAMILY"/>
</dbReference>
<keyword evidence="5 7" id="KW-0694">RNA-binding</keyword>